<dbReference type="PROSITE" id="PS50043">
    <property type="entry name" value="HTH_LUXR_2"/>
    <property type="match status" value="1"/>
</dbReference>
<keyword evidence="1" id="KW-0805">Transcription regulation</keyword>
<dbReference type="SUPFAM" id="SSF52540">
    <property type="entry name" value="P-loop containing nucleoside triphosphate hydrolases"/>
    <property type="match status" value="1"/>
</dbReference>
<name>A0A543PUJ6_9MICO</name>
<dbReference type="SUPFAM" id="SSF48452">
    <property type="entry name" value="TPR-like"/>
    <property type="match status" value="1"/>
</dbReference>
<accession>A0A543PUJ6</accession>
<dbReference type="InterPro" id="IPR016032">
    <property type="entry name" value="Sig_transdc_resp-reg_C-effctor"/>
</dbReference>
<reference evidence="5 6" key="1">
    <citation type="submission" date="2019-06" db="EMBL/GenBank/DDBJ databases">
        <title>Sequencing the genomes of 1000 actinobacteria strains.</title>
        <authorList>
            <person name="Klenk H.-P."/>
        </authorList>
    </citation>
    <scope>NUCLEOTIDE SEQUENCE [LARGE SCALE GENOMIC DNA]</scope>
    <source>
        <strain evidence="5 6">DSM 21776</strain>
    </source>
</reference>
<keyword evidence="3" id="KW-0804">Transcription</keyword>
<dbReference type="InterPro" id="IPR036388">
    <property type="entry name" value="WH-like_DNA-bd_sf"/>
</dbReference>
<evidence type="ECO:0000313" key="6">
    <source>
        <dbReference type="Proteomes" id="UP000320085"/>
    </source>
</evidence>
<evidence type="ECO:0000313" key="5">
    <source>
        <dbReference type="EMBL" id="TQN47754.1"/>
    </source>
</evidence>
<dbReference type="PRINTS" id="PR00038">
    <property type="entry name" value="HTHLUXR"/>
</dbReference>
<dbReference type="SMART" id="SM00421">
    <property type="entry name" value="HTH_LUXR"/>
    <property type="match status" value="1"/>
</dbReference>
<dbReference type="PANTHER" id="PTHR44688">
    <property type="entry name" value="DNA-BINDING TRANSCRIPTIONAL ACTIVATOR DEVR_DOSR"/>
    <property type="match status" value="1"/>
</dbReference>
<evidence type="ECO:0000256" key="2">
    <source>
        <dbReference type="ARBA" id="ARBA00023125"/>
    </source>
</evidence>
<dbReference type="Gene3D" id="1.25.40.10">
    <property type="entry name" value="Tetratricopeptide repeat domain"/>
    <property type="match status" value="1"/>
</dbReference>
<comment type="caution">
    <text evidence="5">The sequence shown here is derived from an EMBL/GenBank/DDBJ whole genome shotgun (WGS) entry which is preliminary data.</text>
</comment>
<dbReference type="Pfam" id="PF25873">
    <property type="entry name" value="WHD_MalT"/>
    <property type="match status" value="1"/>
</dbReference>
<evidence type="ECO:0000259" key="4">
    <source>
        <dbReference type="PROSITE" id="PS50043"/>
    </source>
</evidence>
<organism evidence="5 6">
    <name type="scientific">Humibacillus xanthopallidus</name>
    <dbReference type="NCBI Taxonomy" id="412689"/>
    <lineage>
        <taxon>Bacteria</taxon>
        <taxon>Bacillati</taxon>
        <taxon>Actinomycetota</taxon>
        <taxon>Actinomycetes</taxon>
        <taxon>Micrococcales</taxon>
        <taxon>Intrasporangiaceae</taxon>
        <taxon>Humibacillus</taxon>
    </lineage>
</organism>
<dbReference type="GO" id="GO:0003677">
    <property type="term" value="F:DNA binding"/>
    <property type="evidence" value="ECO:0007669"/>
    <property type="project" value="UniProtKB-KW"/>
</dbReference>
<dbReference type="InterPro" id="IPR011990">
    <property type="entry name" value="TPR-like_helical_dom_sf"/>
</dbReference>
<dbReference type="EMBL" id="VFQF01000001">
    <property type="protein sequence ID" value="TQN47754.1"/>
    <property type="molecule type" value="Genomic_DNA"/>
</dbReference>
<keyword evidence="2" id="KW-0238">DNA-binding</keyword>
<dbReference type="SUPFAM" id="SSF46894">
    <property type="entry name" value="C-terminal effector domain of the bipartite response regulators"/>
    <property type="match status" value="1"/>
</dbReference>
<dbReference type="CDD" id="cd06170">
    <property type="entry name" value="LuxR_C_like"/>
    <property type="match status" value="1"/>
</dbReference>
<proteinExistence type="predicted"/>
<dbReference type="Gene3D" id="1.10.10.10">
    <property type="entry name" value="Winged helix-like DNA-binding domain superfamily/Winged helix DNA-binding domain"/>
    <property type="match status" value="1"/>
</dbReference>
<dbReference type="OrthoDB" id="134985at2"/>
<dbReference type="InterPro" id="IPR059106">
    <property type="entry name" value="WHD_MalT"/>
</dbReference>
<dbReference type="InterPro" id="IPR027417">
    <property type="entry name" value="P-loop_NTPase"/>
</dbReference>
<dbReference type="InterPro" id="IPR000792">
    <property type="entry name" value="Tscrpt_reg_LuxR_C"/>
</dbReference>
<dbReference type="Pfam" id="PF00196">
    <property type="entry name" value="GerE"/>
    <property type="match status" value="1"/>
</dbReference>
<dbReference type="GO" id="GO:0006355">
    <property type="term" value="P:regulation of DNA-templated transcription"/>
    <property type="evidence" value="ECO:0007669"/>
    <property type="project" value="InterPro"/>
</dbReference>
<sequence>MVAPRQVRMTPPGASVGLIERPGLVPLMDARPVTVLAGMAGYGKTTLLAAAARRRPPDGTVWLTVDDSDKDPVRLAGDLVAASALADIECLADPTGQLRASSLRAEPLTLVDALLEAFYDSTLPHLLVLDDLHHLSGSSGSTSIVDHILRWAPANLRIALAARVVPPLRLQRLRLEDRLTYLAHDDLAFTLEESAAAVRAAQLDLDLGAVATIQQATDGWPAGVRMAILATRHRGTSADLSRELRRDQALADYLATEVLASLTPELRQFVLESTLDEEVCPPLVDAVRGTGTAGAMLESCLAAGLFLSRGDAGQQGQWYRWHPLFAAHAQRRLAAEHPERAARLHVTAANWWRSVDAPAAIGHALAGGDGGLASEIFSASWLELLMQGRVDAVLSAVDRLPHVSAWCADAHLAKALVSVQMGEVAVARAELDAACLGSAGLPERERLRLEERTALVELLVTACDLGLGAAGQAGLAMLEQSAVEHPAIDPVVLASVQVLVGMGESRMQNHVAAAVDMLGTSARTASALGLSALELTALAESCIPAFSEGRLSEVHDRAVEVLAKAEANAWVGLTTLAPAVVYLGWLDYWRGHLHEARAQLERGLSMLLPFDWELRGLCLNYHAKTCLALRDLGAARASMVQIADLIEAGGAPAWWPTMLAGVEAMLVWAERKPDLAVELALEPPPGPDYPLAPALRASVLLRAGHPVEALSALERATAEGDGRPVQVECLSRCVEAEALAVLGKEDAHLALEKALAAAEPDGLYGPFLFAGHELAGLLKRHLVHGTSHPEVVTQVLSRLAEPGQHHITAWSEQLTDREQVILRYLATNLTNTEIADAEFISVHTTKTHIAHIYRKLGVNNRRSAIRRAAELDLY</sequence>
<dbReference type="PANTHER" id="PTHR44688:SF16">
    <property type="entry name" value="DNA-BINDING TRANSCRIPTIONAL ACTIVATOR DEVR_DOSR"/>
    <property type="match status" value="1"/>
</dbReference>
<evidence type="ECO:0000256" key="1">
    <source>
        <dbReference type="ARBA" id="ARBA00023015"/>
    </source>
</evidence>
<evidence type="ECO:0000256" key="3">
    <source>
        <dbReference type="ARBA" id="ARBA00023163"/>
    </source>
</evidence>
<feature type="domain" description="HTH luxR-type" evidence="4">
    <location>
        <begin position="807"/>
        <end position="872"/>
    </location>
</feature>
<gene>
    <name evidence="5" type="ORF">FHX52_0869</name>
</gene>
<dbReference type="AlphaFoldDB" id="A0A543PUJ6"/>
<dbReference type="Gene3D" id="3.40.50.300">
    <property type="entry name" value="P-loop containing nucleotide triphosphate hydrolases"/>
    <property type="match status" value="1"/>
</dbReference>
<dbReference type="RefSeq" id="WP_141820220.1">
    <property type="nucleotide sequence ID" value="NZ_BAAAQC010000016.1"/>
</dbReference>
<protein>
    <submittedName>
        <fullName evidence="5">LuxR family maltose regulon positive regulatory protein</fullName>
    </submittedName>
</protein>
<dbReference type="Proteomes" id="UP000320085">
    <property type="component" value="Unassembled WGS sequence"/>
</dbReference>